<organism evidence="1 2">
    <name type="scientific">Bacteroides pyogenes F0041</name>
    <dbReference type="NCBI Taxonomy" id="1321819"/>
    <lineage>
        <taxon>Bacteria</taxon>
        <taxon>Pseudomonadati</taxon>
        <taxon>Bacteroidota</taxon>
        <taxon>Bacteroidia</taxon>
        <taxon>Bacteroidales</taxon>
        <taxon>Bacteroidaceae</taxon>
        <taxon>Bacteroides</taxon>
    </lineage>
</organism>
<sequence>MRRVFTIAIIALIVMSCENEEIQLDRLQGKWSECYDNTEFVMDGSVEYEFSGANAYVETAYDVLSGKTSVKKGFYVLGLMEDEDNILTLNPHMSDFSSVSYTIVKLSPKEMVWQRVGTSLSKSSHSYASDYRHFKRIK</sequence>
<protein>
    <recommendedName>
        <fullName evidence="3">Lipocalin-like domain-containing protein</fullName>
    </recommendedName>
</protein>
<dbReference type="EMBL" id="AWSV01000039">
    <property type="protein sequence ID" value="ERI88358.1"/>
    <property type="molecule type" value="Genomic_DNA"/>
</dbReference>
<dbReference type="AlphaFoldDB" id="U2CWC4"/>
<dbReference type="OrthoDB" id="1093560at2"/>
<reference evidence="1 2" key="1">
    <citation type="submission" date="2013-08" db="EMBL/GenBank/DDBJ databases">
        <authorList>
            <person name="Weinstock G."/>
            <person name="Sodergren E."/>
            <person name="Wylie T."/>
            <person name="Fulton L."/>
            <person name="Fulton R."/>
            <person name="Fronick C."/>
            <person name="O'Laughlin M."/>
            <person name="Godfrey J."/>
            <person name="Miner T."/>
            <person name="Herter B."/>
            <person name="Appelbaum E."/>
            <person name="Cordes M."/>
            <person name="Lek S."/>
            <person name="Wollam A."/>
            <person name="Pepin K.H."/>
            <person name="Palsikar V.B."/>
            <person name="Mitreva M."/>
            <person name="Wilson R.K."/>
        </authorList>
    </citation>
    <scope>NUCLEOTIDE SEQUENCE [LARGE SCALE GENOMIC DNA]</scope>
    <source>
        <strain evidence="1 2">F0041</strain>
    </source>
</reference>
<dbReference type="PATRIC" id="fig|1321819.3.peg.523"/>
<evidence type="ECO:0000313" key="2">
    <source>
        <dbReference type="Proteomes" id="UP000016496"/>
    </source>
</evidence>
<accession>U2CWC4</accession>
<evidence type="ECO:0008006" key="3">
    <source>
        <dbReference type="Google" id="ProtNLM"/>
    </source>
</evidence>
<dbReference type="HOGENOM" id="CLU_1851167_0_0_10"/>
<name>U2CWC4_9BACE</name>
<proteinExistence type="predicted"/>
<dbReference type="GeneID" id="99753404"/>
<comment type="caution">
    <text evidence="1">The sequence shown here is derived from an EMBL/GenBank/DDBJ whole genome shotgun (WGS) entry which is preliminary data.</text>
</comment>
<dbReference type="Proteomes" id="UP000016496">
    <property type="component" value="Unassembled WGS sequence"/>
</dbReference>
<dbReference type="PROSITE" id="PS51257">
    <property type="entry name" value="PROKAR_LIPOPROTEIN"/>
    <property type="match status" value="1"/>
</dbReference>
<evidence type="ECO:0000313" key="1">
    <source>
        <dbReference type="EMBL" id="ERI88358.1"/>
    </source>
</evidence>
<dbReference type="RefSeq" id="WP_021643933.1">
    <property type="nucleotide sequence ID" value="NZ_KE993057.1"/>
</dbReference>
<gene>
    <name evidence="1" type="ORF">HMPREF1981_00559</name>
</gene>
<dbReference type="Gene3D" id="2.40.128.370">
    <property type="match status" value="1"/>
</dbReference>